<evidence type="ECO:0000256" key="1">
    <source>
        <dbReference type="SAM" id="MobiDB-lite"/>
    </source>
</evidence>
<evidence type="ECO:0000313" key="2">
    <source>
        <dbReference type="EMBL" id="KAK3295922.1"/>
    </source>
</evidence>
<feature type="region of interest" description="Disordered" evidence="1">
    <location>
        <begin position="109"/>
        <end position="154"/>
    </location>
</feature>
<dbReference type="RefSeq" id="XP_062659436.1">
    <property type="nucleotide sequence ID" value="XM_062798555.1"/>
</dbReference>
<dbReference type="EMBL" id="JAUEPN010000004">
    <property type="protein sequence ID" value="KAK3295922.1"/>
    <property type="molecule type" value="Genomic_DNA"/>
</dbReference>
<sequence>MTIYPILASLVPSGYLVGLPRAASGLEPQLSLTSSFCPGQLGYLAWRPERSGMGAASTRSSTSRFHAVPRCAGPRKFGQAAAPVPAPQLGASSGAFEVGASEPSDFAGIGDWSLSRSSQSSRMAPNVTGSRKWRSGRTPLLTQSSTRTNPNPGG</sequence>
<dbReference type="GeneID" id="87835503"/>
<name>A0AAE0LSJ0_9PEZI</name>
<reference evidence="2" key="2">
    <citation type="submission" date="2023-06" db="EMBL/GenBank/DDBJ databases">
        <authorList>
            <consortium name="Lawrence Berkeley National Laboratory"/>
            <person name="Haridas S."/>
            <person name="Hensen N."/>
            <person name="Bonometti L."/>
            <person name="Westerberg I."/>
            <person name="Brannstrom I.O."/>
            <person name="Guillou S."/>
            <person name="Cros-Aarteil S."/>
            <person name="Calhoun S."/>
            <person name="Kuo A."/>
            <person name="Mondo S."/>
            <person name="Pangilinan J."/>
            <person name="Riley R."/>
            <person name="Labutti K."/>
            <person name="Andreopoulos B."/>
            <person name="Lipzen A."/>
            <person name="Chen C."/>
            <person name="Yanf M."/>
            <person name="Daum C."/>
            <person name="Ng V."/>
            <person name="Clum A."/>
            <person name="Steindorff A."/>
            <person name="Ohm R."/>
            <person name="Martin F."/>
            <person name="Silar P."/>
            <person name="Natvig D."/>
            <person name="Lalanne C."/>
            <person name="Gautier V."/>
            <person name="Ament-Velasquez S.L."/>
            <person name="Kruys A."/>
            <person name="Hutchinson M.I."/>
            <person name="Powell A.J."/>
            <person name="Barry K."/>
            <person name="Miller A.N."/>
            <person name="Grigoriev I.V."/>
            <person name="Debuchy R."/>
            <person name="Gladieux P."/>
            <person name="Thoren M.H."/>
            <person name="Johannesson H."/>
        </authorList>
    </citation>
    <scope>NUCLEOTIDE SEQUENCE</scope>
    <source>
        <strain evidence="2">CBS 168.71</strain>
    </source>
</reference>
<keyword evidence="3" id="KW-1185">Reference proteome</keyword>
<protein>
    <submittedName>
        <fullName evidence="2">Uncharacterized protein</fullName>
    </submittedName>
</protein>
<proteinExistence type="predicted"/>
<gene>
    <name evidence="2" type="ORF">B0H64DRAFT_158869</name>
</gene>
<accession>A0AAE0LSJ0</accession>
<comment type="caution">
    <text evidence="2">The sequence shown here is derived from an EMBL/GenBank/DDBJ whole genome shotgun (WGS) entry which is preliminary data.</text>
</comment>
<dbReference type="Proteomes" id="UP001278766">
    <property type="component" value="Unassembled WGS sequence"/>
</dbReference>
<feature type="compositionally biased region" description="Low complexity" evidence="1">
    <location>
        <begin position="113"/>
        <end position="122"/>
    </location>
</feature>
<reference evidence="2" key="1">
    <citation type="journal article" date="2023" name="Mol. Phylogenet. Evol.">
        <title>Genome-scale phylogeny and comparative genomics of the fungal order Sordariales.</title>
        <authorList>
            <person name="Hensen N."/>
            <person name="Bonometti L."/>
            <person name="Westerberg I."/>
            <person name="Brannstrom I.O."/>
            <person name="Guillou S."/>
            <person name="Cros-Aarteil S."/>
            <person name="Calhoun S."/>
            <person name="Haridas S."/>
            <person name="Kuo A."/>
            <person name="Mondo S."/>
            <person name="Pangilinan J."/>
            <person name="Riley R."/>
            <person name="LaButti K."/>
            <person name="Andreopoulos B."/>
            <person name="Lipzen A."/>
            <person name="Chen C."/>
            <person name="Yan M."/>
            <person name="Daum C."/>
            <person name="Ng V."/>
            <person name="Clum A."/>
            <person name="Steindorff A."/>
            <person name="Ohm R.A."/>
            <person name="Martin F."/>
            <person name="Silar P."/>
            <person name="Natvig D.O."/>
            <person name="Lalanne C."/>
            <person name="Gautier V."/>
            <person name="Ament-Velasquez S.L."/>
            <person name="Kruys A."/>
            <person name="Hutchinson M.I."/>
            <person name="Powell A.J."/>
            <person name="Barry K."/>
            <person name="Miller A.N."/>
            <person name="Grigoriev I.V."/>
            <person name="Debuchy R."/>
            <person name="Gladieux P."/>
            <person name="Hiltunen Thoren M."/>
            <person name="Johannesson H."/>
        </authorList>
    </citation>
    <scope>NUCLEOTIDE SEQUENCE</scope>
    <source>
        <strain evidence="2">CBS 168.71</strain>
    </source>
</reference>
<dbReference type="AlphaFoldDB" id="A0AAE0LSJ0"/>
<evidence type="ECO:0000313" key="3">
    <source>
        <dbReference type="Proteomes" id="UP001278766"/>
    </source>
</evidence>
<organism evidence="2 3">
    <name type="scientific">Chaetomium fimeti</name>
    <dbReference type="NCBI Taxonomy" id="1854472"/>
    <lineage>
        <taxon>Eukaryota</taxon>
        <taxon>Fungi</taxon>
        <taxon>Dikarya</taxon>
        <taxon>Ascomycota</taxon>
        <taxon>Pezizomycotina</taxon>
        <taxon>Sordariomycetes</taxon>
        <taxon>Sordariomycetidae</taxon>
        <taxon>Sordariales</taxon>
        <taxon>Chaetomiaceae</taxon>
        <taxon>Chaetomium</taxon>
    </lineage>
</organism>
<feature type="compositionally biased region" description="Polar residues" evidence="1">
    <location>
        <begin position="140"/>
        <end position="154"/>
    </location>
</feature>